<feature type="transmembrane region" description="Helical" evidence="7">
    <location>
        <begin position="277"/>
        <end position="299"/>
    </location>
</feature>
<dbReference type="InterPro" id="IPR003362">
    <property type="entry name" value="Bact_transf"/>
</dbReference>
<organism evidence="9 10">
    <name type="scientific">Pontibacter ramchanderi</name>
    <dbReference type="NCBI Taxonomy" id="1179743"/>
    <lineage>
        <taxon>Bacteria</taxon>
        <taxon>Pseudomonadati</taxon>
        <taxon>Bacteroidota</taxon>
        <taxon>Cytophagia</taxon>
        <taxon>Cytophagales</taxon>
        <taxon>Hymenobacteraceae</taxon>
        <taxon>Pontibacter</taxon>
    </lineage>
</organism>
<dbReference type="SUPFAM" id="SSF51735">
    <property type="entry name" value="NAD(P)-binding Rossmann-fold domains"/>
    <property type="match status" value="1"/>
</dbReference>
<dbReference type="InterPro" id="IPR017473">
    <property type="entry name" value="Undecaprenyl-P_gluc_Ptfrase"/>
</dbReference>
<keyword evidence="5 7" id="KW-1133">Transmembrane helix</keyword>
<keyword evidence="4 7" id="KW-0812">Transmembrane</keyword>
<evidence type="ECO:0000256" key="1">
    <source>
        <dbReference type="ARBA" id="ARBA00004141"/>
    </source>
</evidence>
<feature type="transmembrane region" description="Helical" evidence="7">
    <location>
        <begin position="77"/>
        <end position="102"/>
    </location>
</feature>
<dbReference type="PANTHER" id="PTHR30576">
    <property type="entry name" value="COLANIC BIOSYNTHESIS UDP-GLUCOSE LIPID CARRIER TRANSFERASE"/>
    <property type="match status" value="1"/>
</dbReference>
<dbReference type="InterPro" id="IPR017475">
    <property type="entry name" value="EPS_sugar_tfrase"/>
</dbReference>
<reference evidence="9 10" key="1">
    <citation type="submission" date="2017-12" db="EMBL/GenBank/DDBJ databases">
        <title>Genomic Encyclopedia of Type Strains, Phase III (KMG-III): the genomes of soil and plant-associated and newly described type strains.</title>
        <authorList>
            <person name="Whitman W."/>
        </authorList>
    </citation>
    <scope>NUCLEOTIDE SEQUENCE [LARGE SCALE GENOMIC DNA]</scope>
    <source>
        <strain evidence="9 10">LP43</strain>
    </source>
</reference>
<dbReference type="GO" id="GO:0016020">
    <property type="term" value="C:membrane"/>
    <property type="evidence" value="ECO:0007669"/>
    <property type="project" value="UniProtKB-SubCell"/>
</dbReference>
<gene>
    <name evidence="9" type="ORF">BD749_0449</name>
</gene>
<feature type="transmembrane region" description="Helical" evidence="7">
    <location>
        <begin position="108"/>
        <end position="129"/>
    </location>
</feature>
<dbReference type="PANTHER" id="PTHR30576:SF0">
    <property type="entry name" value="UNDECAPRENYL-PHOSPHATE N-ACETYLGALACTOSAMINYL 1-PHOSPHATE TRANSFERASE-RELATED"/>
    <property type="match status" value="1"/>
</dbReference>
<name>A0A2N3V1K7_9BACT</name>
<proteinExistence type="inferred from homology"/>
<evidence type="ECO:0000256" key="6">
    <source>
        <dbReference type="ARBA" id="ARBA00023136"/>
    </source>
</evidence>
<accession>A0A2N3V1K7</accession>
<keyword evidence="6 7" id="KW-0472">Membrane</keyword>
<evidence type="ECO:0000256" key="3">
    <source>
        <dbReference type="ARBA" id="ARBA00022679"/>
    </source>
</evidence>
<dbReference type="InterPro" id="IPR036291">
    <property type="entry name" value="NAD(P)-bd_dom_sf"/>
</dbReference>
<comment type="similarity">
    <text evidence="2">Belongs to the bacterial sugar transferase family.</text>
</comment>
<dbReference type="Gene3D" id="3.40.50.720">
    <property type="entry name" value="NAD(P)-binding Rossmann-like Domain"/>
    <property type="match status" value="1"/>
</dbReference>
<dbReference type="EMBL" id="PJMU01000001">
    <property type="protein sequence ID" value="PKV75507.1"/>
    <property type="molecule type" value="Genomic_DNA"/>
</dbReference>
<comment type="caution">
    <text evidence="9">The sequence shown here is derived from an EMBL/GenBank/DDBJ whole genome shotgun (WGS) entry which is preliminary data.</text>
</comment>
<evidence type="ECO:0000259" key="8">
    <source>
        <dbReference type="Pfam" id="PF02397"/>
    </source>
</evidence>
<protein>
    <submittedName>
        <fullName evidence="9">Undecaprenyl-phosphate galactose phosphotransferase/putative colanic acid biosynthesis UDP-glucose lipid carrier transferase</fullName>
    </submittedName>
</protein>
<sequence>MAHKYATIFKWINVVLDYAILNGALYLCFLLSDYKLAWMNVYDYRISILLLNFCWFYCSHIFDIYSNILSRESIPVITSNLAALCMFTVMAILIKLLLPYLYIPPTPFIYYFALFPTLILTWRFSFLLLRKYRRGSWLGSNSIAIIGADLTGINLYKYLQDNPQLDYQIAGIFDDDSRRVPAYIKYLGSVNDSISYASDHKISELYCALPYSQSDKIETLLQEADHKMVRLRLVPDMKGNMQREFSIALLGYLPVLKPRQEPLENKANEVIKRAFDVLFSMLVILLLLSWLIPLMAIIIKLDSQGPVFFKQLRSGKNNKPFYCLKFRSMTINNYSDVTQASKEDIRVTKVGKFIRKTSIDELPQFINVFVGDMSVVGPRPHMLKHTTDYSQVINNYMVRHFLTPGITGWAQINGFRGETKETRSMLNRVQADLWYLEHWSILLDIKIIFLTICQILTKHDNVY</sequence>
<feature type="domain" description="Bacterial sugar transferase" evidence="8">
    <location>
        <begin position="272"/>
        <end position="456"/>
    </location>
</feature>
<dbReference type="GO" id="GO:0016780">
    <property type="term" value="F:phosphotransferase activity, for other substituted phosphate groups"/>
    <property type="evidence" value="ECO:0007669"/>
    <property type="project" value="TreeGrafter"/>
</dbReference>
<evidence type="ECO:0000256" key="7">
    <source>
        <dbReference type="SAM" id="Phobius"/>
    </source>
</evidence>
<dbReference type="AlphaFoldDB" id="A0A2N3V1K7"/>
<keyword evidence="10" id="KW-1185">Reference proteome</keyword>
<evidence type="ECO:0000313" key="9">
    <source>
        <dbReference type="EMBL" id="PKV75507.1"/>
    </source>
</evidence>
<dbReference type="NCBIfam" id="TIGR03025">
    <property type="entry name" value="EPS_sugtrans"/>
    <property type="match status" value="1"/>
</dbReference>
<keyword evidence="3 9" id="KW-0808">Transferase</keyword>
<comment type="subcellular location">
    <subcellularLocation>
        <location evidence="1">Membrane</location>
        <topology evidence="1">Multi-pass membrane protein</topology>
    </subcellularLocation>
</comment>
<dbReference type="OrthoDB" id="9808602at2"/>
<dbReference type="Pfam" id="PF02397">
    <property type="entry name" value="Bac_transf"/>
    <property type="match status" value="1"/>
</dbReference>
<evidence type="ECO:0000256" key="4">
    <source>
        <dbReference type="ARBA" id="ARBA00022692"/>
    </source>
</evidence>
<evidence type="ECO:0000313" key="10">
    <source>
        <dbReference type="Proteomes" id="UP000233782"/>
    </source>
</evidence>
<evidence type="ECO:0000256" key="5">
    <source>
        <dbReference type="ARBA" id="ARBA00022989"/>
    </source>
</evidence>
<dbReference type="NCBIfam" id="TIGR03023">
    <property type="entry name" value="WcaJ_sugtrans"/>
    <property type="match status" value="1"/>
</dbReference>
<dbReference type="RefSeq" id="WP_101442738.1">
    <property type="nucleotide sequence ID" value="NZ_PJMU01000001.1"/>
</dbReference>
<feature type="transmembrane region" description="Helical" evidence="7">
    <location>
        <begin position="44"/>
        <end position="65"/>
    </location>
</feature>
<dbReference type="Proteomes" id="UP000233782">
    <property type="component" value="Unassembled WGS sequence"/>
</dbReference>
<feature type="transmembrane region" description="Helical" evidence="7">
    <location>
        <begin position="12"/>
        <end position="32"/>
    </location>
</feature>
<evidence type="ECO:0000256" key="2">
    <source>
        <dbReference type="ARBA" id="ARBA00006464"/>
    </source>
</evidence>
<dbReference type="Pfam" id="PF13727">
    <property type="entry name" value="CoA_binding_3"/>
    <property type="match status" value="1"/>
</dbReference>